<gene>
    <name evidence="2" type="primary">Dsec\GM18829</name>
    <name evidence="2" type="ORF">Dsec_GM18829</name>
</gene>
<evidence type="ECO:0000313" key="2">
    <source>
        <dbReference type="EMBL" id="EDW44914.1"/>
    </source>
</evidence>
<evidence type="ECO:0000313" key="3">
    <source>
        <dbReference type="Proteomes" id="UP000001292"/>
    </source>
</evidence>
<dbReference type="Proteomes" id="UP000001292">
    <property type="component" value="Unassembled WGS sequence"/>
</dbReference>
<feature type="non-terminal residue" evidence="2">
    <location>
        <position position="1"/>
    </location>
</feature>
<sequence>GGDADADGDSTRNADGYTEGIPGPVTRLVVLANRGLANLVQDLILRVAATSEKFVNFKAKLITALI</sequence>
<feature type="region of interest" description="Disordered" evidence="1">
    <location>
        <begin position="1"/>
        <end position="22"/>
    </location>
</feature>
<accession>B4IM86</accession>
<proteinExistence type="predicted"/>
<name>B4IM86_DROSE</name>
<dbReference type="EMBL" id="CH480944">
    <property type="protein sequence ID" value="EDW44914.1"/>
    <property type="molecule type" value="Genomic_DNA"/>
</dbReference>
<reference evidence="2 3" key="1">
    <citation type="journal article" date="2007" name="Nature">
        <title>Evolution of genes and genomes on the Drosophila phylogeny.</title>
        <authorList>
            <consortium name="Drosophila 12 Genomes Consortium"/>
            <person name="Clark A.G."/>
            <person name="Eisen M.B."/>
            <person name="Smith D.R."/>
            <person name="Bergman C.M."/>
            <person name="Oliver B."/>
            <person name="Markow T.A."/>
            <person name="Kaufman T.C."/>
            <person name="Kellis M."/>
            <person name="Gelbart W."/>
            <person name="Iyer V.N."/>
            <person name="Pollard D.A."/>
            <person name="Sackton T.B."/>
            <person name="Larracuente A.M."/>
            <person name="Singh N.D."/>
            <person name="Abad J.P."/>
            <person name="Abt D.N."/>
            <person name="Adryan B."/>
            <person name="Aguade M."/>
            <person name="Akashi H."/>
            <person name="Anderson W.W."/>
            <person name="Aquadro C.F."/>
            <person name="Ardell D.H."/>
            <person name="Arguello R."/>
            <person name="Artieri C.G."/>
            <person name="Barbash D.A."/>
            <person name="Barker D."/>
            <person name="Barsanti P."/>
            <person name="Batterham P."/>
            <person name="Batzoglou S."/>
            <person name="Begun D."/>
            <person name="Bhutkar A."/>
            <person name="Blanco E."/>
            <person name="Bosak S.A."/>
            <person name="Bradley R.K."/>
            <person name="Brand A.D."/>
            <person name="Brent M.R."/>
            <person name="Brooks A.N."/>
            <person name="Brown R.H."/>
            <person name="Butlin R.K."/>
            <person name="Caggese C."/>
            <person name="Calvi B.R."/>
            <person name="Bernardo de Carvalho A."/>
            <person name="Caspi A."/>
            <person name="Castrezana S."/>
            <person name="Celniker S.E."/>
            <person name="Chang J.L."/>
            <person name="Chapple C."/>
            <person name="Chatterji S."/>
            <person name="Chinwalla A."/>
            <person name="Civetta A."/>
            <person name="Clifton S.W."/>
            <person name="Comeron J.M."/>
            <person name="Costello J.C."/>
            <person name="Coyne J.A."/>
            <person name="Daub J."/>
            <person name="David R.G."/>
            <person name="Delcher A.L."/>
            <person name="Delehaunty K."/>
            <person name="Do C.B."/>
            <person name="Ebling H."/>
            <person name="Edwards K."/>
            <person name="Eickbush T."/>
            <person name="Evans J.D."/>
            <person name="Filipski A."/>
            <person name="Findeiss S."/>
            <person name="Freyhult E."/>
            <person name="Fulton L."/>
            <person name="Fulton R."/>
            <person name="Garcia A.C."/>
            <person name="Gardiner A."/>
            <person name="Garfield D.A."/>
            <person name="Garvin B.E."/>
            <person name="Gibson G."/>
            <person name="Gilbert D."/>
            <person name="Gnerre S."/>
            <person name="Godfrey J."/>
            <person name="Good R."/>
            <person name="Gotea V."/>
            <person name="Gravely B."/>
            <person name="Greenberg A.J."/>
            <person name="Griffiths-Jones S."/>
            <person name="Gross S."/>
            <person name="Guigo R."/>
            <person name="Gustafson E.A."/>
            <person name="Haerty W."/>
            <person name="Hahn M.W."/>
            <person name="Halligan D.L."/>
            <person name="Halpern A.L."/>
            <person name="Halter G.M."/>
            <person name="Han M.V."/>
            <person name="Heger A."/>
            <person name="Hillier L."/>
            <person name="Hinrichs A.S."/>
            <person name="Holmes I."/>
            <person name="Hoskins R.A."/>
            <person name="Hubisz M.J."/>
            <person name="Hultmark D."/>
            <person name="Huntley M.A."/>
            <person name="Jaffe D.B."/>
            <person name="Jagadeeshan S."/>
            <person name="Jeck W.R."/>
            <person name="Johnson J."/>
            <person name="Jones C.D."/>
            <person name="Jordan W.C."/>
            <person name="Karpen G.H."/>
            <person name="Kataoka E."/>
            <person name="Keightley P.D."/>
            <person name="Kheradpour P."/>
            <person name="Kirkness E.F."/>
            <person name="Koerich L.B."/>
            <person name="Kristiansen K."/>
            <person name="Kudrna D."/>
            <person name="Kulathinal R.J."/>
            <person name="Kumar S."/>
            <person name="Kwok R."/>
            <person name="Lander E."/>
            <person name="Langley C.H."/>
            <person name="Lapoint R."/>
            <person name="Lazzaro B.P."/>
            <person name="Lee S.J."/>
            <person name="Levesque L."/>
            <person name="Li R."/>
            <person name="Lin C.F."/>
            <person name="Lin M.F."/>
            <person name="Lindblad-Toh K."/>
            <person name="Llopart A."/>
            <person name="Long M."/>
            <person name="Low L."/>
            <person name="Lozovsky E."/>
            <person name="Lu J."/>
            <person name="Luo M."/>
            <person name="Machado C.A."/>
            <person name="Makalowski W."/>
            <person name="Marzo M."/>
            <person name="Matsuda M."/>
            <person name="Matzkin L."/>
            <person name="McAllister B."/>
            <person name="McBride C.S."/>
            <person name="McKernan B."/>
            <person name="McKernan K."/>
            <person name="Mendez-Lago M."/>
            <person name="Minx P."/>
            <person name="Mollenhauer M.U."/>
            <person name="Montooth K."/>
            <person name="Mount S.M."/>
            <person name="Mu X."/>
            <person name="Myers E."/>
            <person name="Negre B."/>
            <person name="Newfeld S."/>
            <person name="Nielsen R."/>
            <person name="Noor M.A."/>
            <person name="O'Grady P."/>
            <person name="Pachter L."/>
            <person name="Papaceit M."/>
            <person name="Parisi M.J."/>
            <person name="Parisi M."/>
            <person name="Parts L."/>
            <person name="Pedersen J.S."/>
            <person name="Pesole G."/>
            <person name="Phillippy A.M."/>
            <person name="Ponting C.P."/>
            <person name="Pop M."/>
            <person name="Porcelli D."/>
            <person name="Powell J.R."/>
            <person name="Prohaska S."/>
            <person name="Pruitt K."/>
            <person name="Puig M."/>
            <person name="Quesneville H."/>
            <person name="Ram K.R."/>
            <person name="Rand D."/>
            <person name="Rasmussen M.D."/>
            <person name="Reed L.K."/>
            <person name="Reenan R."/>
            <person name="Reily A."/>
            <person name="Remington K.A."/>
            <person name="Rieger T.T."/>
            <person name="Ritchie M.G."/>
            <person name="Robin C."/>
            <person name="Rogers Y.H."/>
            <person name="Rohde C."/>
            <person name="Rozas J."/>
            <person name="Rubenfield M.J."/>
            <person name="Ruiz A."/>
            <person name="Russo S."/>
            <person name="Salzberg S.L."/>
            <person name="Sanchez-Gracia A."/>
            <person name="Saranga D.J."/>
            <person name="Sato H."/>
            <person name="Schaeffer S.W."/>
            <person name="Schatz M.C."/>
            <person name="Schlenke T."/>
            <person name="Schwartz R."/>
            <person name="Segarra C."/>
            <person name="Singh R.S."/>
            <person name="Sirot L."/>
            <person name="Sirota M."/>
            <person name="Sisneros N.B."/>
            <person name="Smith C.D."/>
            <person name="Smith T.F."/>
            <person name="Spieth J."/>
            <person name="Stage D.E."/>
            <person name="Stark A."/>
            <person name="Stephan W."/>
            <person name="Strausberg R.L."/>
            <person name="Strempel S."/>
            <person name="Sturgill D."/>
            <person name="Sutton G."/>
            <person name="Sutton G.G."/>
            <person name="Tao W."/>
            <person name="Teichmann S."/>
            <person name="Tobari Y.N."/>
            <person name="Tomimura Y."/>
            <person name="Tsolas J.M."/>
            <person name="Valente V.L."/>
            <person name="Venter E."/>
            <person name="Venter J.C."/>
            <person name="Vicario S."/>
            <person name="Vieira F.G."/>
            <person name="Vilella A.J."/>
            <person name="Villasante A."/>
            <person name="Walenz B."/>
            <person name="Wang J."/>
            <person name="Wasserman M."/>
            <person name="Watts T."/>
            <person name="Wilson D."/>
            <person name="Wilson R.K."/>
            <person name="Wing R.A."/>
            <person name="Wolfner M.F."/>
            <person name="Wong A."/>
            <person name="Wong G.K."/>
            <person name="Wu C.I."/>
            <person name="Wu G."/>
            <person name="Yamamoto D."/>
            <person name="Yang H.P."/>
            <person name="Yang S.P."/>
            <person name="Yorke J.A."/>
            <person name="Yoshida K."/>
            <person name="Zdobnov E."/>
            <person name="Zhang P."/>
            <person name="Zhang Y."/>
            <person name="Zimin A.V."/>
            <person name="Baldwin J."/>
            <person name="Abdouelleil A."/>
            <person name="Abdulkadir J."/>
            <person name="Abebe A."/>
            <person name="Abera B."/>
            <person name="Abreu J."/>
            <person name="Acer S.C."/>
            <person name="Aftuck L."/>
            <person name="Alexander A."/>
            <person name="An P."/>
            <person name="Anderson E."/>
            <person name="Anderson S."/>
            <person name="Arachi H."/>
            <person name="Azer M."/>
            <person name="Bachantsang P."/>
            <person name="Barry A."/>
            <person name="Bayul T."/>
            <person name="Berlin A."/>
            <person name="Bessette D."/>
            <person name="Bloom T."/>
            <person name="Blye J."/>
            <person name="Boguslavskiy L."/>
            <person name="Bonnet C."/>
            <person name="Boukhgalter B."/>
            <person name="Bourzgui I."/>
            <person name="Brown A."/>
            <person name="Cahill P."/>
            <person name="Channer S."/>
            <person name="Cheshatsang Y."/>
            <person name="Chuda L."/>
            <person name="Citroen M."/>
            <person name="Collymore A."/>
            <person name="Cooke P."/>
            <person name="Costello M."/>
            <person name="D'Aco K."/>
            <person name="Daza R."/>
            <person name="De Haan G."/>
            <person name="DeGray S."/>
            <person name="DeMaso C."/>
            <person name="Dhargay N."/>
            <person name="Dooley K."/>
            <person name="Dooley E."/>
            <person name="Doricent M."/>
            <person name="Dorje P."/>
            <person name="Dorjee K."/>
            <person name="Dupes A."/>
            <person name="Elong R."/>
            <person name="Falk J."/>
            <person name="Farina A."/>
            <person name="Faro S."/>
            <person name="Ferguson D."/>
            <person name="Fisher S."/>
            <person name="Foley C.D."/>
            <person name="Franke A."/>
            <person name="Friedrich D."/>
            <person name="Gadbois L."/>
            <person name="Gearin G."/>
            <person name="Gearin C.R."/>
            <person name="Giannoukos G."/>
            <person name="Goode T."/>
            <person name="Graham J."/>
            <person name="Grandbois E."/>
            <person name="Grewal S."/>
            <person name="Gyaltsen K."/>
            <person name="Hafez N."/>
            <person name="Hagos B."/>
            <person name="Hall J."/>
            <person name="Henson C."/>
            <person name="Hollinger A."/>
            <person name="Honan T."/>
            <person name="Huard M.D."/>
            <person name="Hughes L."/>
            <person name="Hurhula B."/>
            <person name="Husby M.E."/>
            <person name="Kamat A."/>
            <person name="Kanga B."/>
            <person name="Kashin S."/>
            <person name="Khazanovich D."/>
            <person name="Kisner P."/>
            <person name="Lance K."/>
            <person name="Lara M."/>
            <person name="Lee W."/>
            <person name="Lennon N."/>
            <person name="Letendre F."/>
            <person name="LeVine R."/>
            <person name="Lipovsky A."/>
            <person name="Liu X."/>
            <person name="Liu J."/>
            <person name="Liu S."/>
            <person name="Lokyitsang T."/>
            <person name="Lokyitsang Y."/>
            <person name="Lubonja R."/>
            <person name="Lui A."/>
            <person name="MacDonald P."/>
            <person name="Magnisalis V."/>
            <person name="Maru K."/>
            <person name="Matthews C."/>
            <person name="McCusker W."/>
            <person name="McDonough S."/>
            <person name="Mehta T."/>
            <person name="Meldrim J."/>
            <person name="Meneus L."/>
            <person name="Mihai O."/>
            <person name="Mihalev A."/>
            <person name="Mihova T."/>
            <person name="Mittelman R."/>
            <person name="Mlenga V."/>
            <person name="Montmayeur A."/>
            <person name="Mulrain L."/>
            <person name="Navidi A."/>
            <person name="Naylor J."/>
            <person name="Negash T."/>
            <person name="Nguyen T."/>
            <person name="Nguyen N."/>
            <person name="Nicol R."/>
            <person name="Norbu C."/>
            <person name="Norbu N."/>
            <person name="Novod N."/>
            <person name="O'Neill B."/>
            <person name="Osman S."/>
            <person name="Markiewicz E."/>
            <person name="Oyono O.L."/>
            <person name="Patti C."/>
            <person name="Phunkhang P."/>
            <person name="Pierre F."/>
            <person name="Priest M."/>
            <person name="Raghuraman S."/>
            <person name="Rege F."/>
            <person name="Reyes R."/>
            <person name="Rise C."/>
            <person name="Rogov P."/>
            <person name="Ross K."/>
            <person name="Ryan E."/>
            <person name="Settipalli S."/>
            <person name="Shea T."/>
            <person name="Sherpa N."/>
            <person name="Shi L."/>
            <person name="Shih D."/>
            <person name="Sparrow T."/>
            <person name="Spaulding J."/>
            <person name="Stalker J."/>
            <person name="Stange-Thomann N."/>
            <person name="Stavropoulos S."/>
            <person name="Stone C."/>
            <person name="Strader C."/>
            <person name="Tesfaye S."/>
            <person name="Thomson T."/>
            <person name="Thoulutsang Y."/>
            <person name="Thoulutsang D."/>
            <person name="Topham K."/>
            <person name="Topping I."/>
            <person name="Tsamla T."/>
            <person name="Vassiliev H."/>
            <person name="Vo A."/>
            <person name="Wangchuk T."/>
            <person name="Wangdi T."/>
            <person name="Weiand M."/>
            <person name="Wilkinson J."/>
            <person name="Wilson A."/>
            <person name="Yadav S."/>
            <person name="Young G."/>
            <person name="Yu Q."/>
            <person name="Zembek L."/>
            <person name="Zhong D."/>
            <person name="Zimmer A."/>
            <person name="Zwirko Z."/>
            <person name="Jaffe D.B."/>
            <person name="Alvarez P."/>
            <person name="Brockman W."/>
            <person name="Butler J."/>
            <person name="Chin C."/>
            <person name="Gnerre S."/>
            <person name="Grabherr M."/>
            <person name="Kleber M."/>
            <person name="Mauceli E."/>
            <person name="MacCallum I."/>
        </authorList>
    </citation>
    <scope>NUCLEOTIDE SEQUENCE [LARGE SCALE GENOMIC DNA]</scope>
    <source>
        <strain evidence="3">Rob3c / Tucson 14021-0248.25</strain>
    </source>
</reference>
<organism evidence="3">
    <name type="scientific">Drosophila sechellia</name>
    <name type="common">Fruit fly</name>
    <dbReference type="NCBI Taxonomy" id="7238"/>
    <lineage>
        <taxon>Eukaryota</taxon>
        <taxon>Metazoa</taxon>
        <taxon>Ecdysozoa</taxon>
        <taxon>Arthropoda</taxon>
        <taxon>Hexapoda</taxon>
        <taxon>Insecta</taxon>
        <taxon>Pterygota</taxon>
        <taxon>Neoptera</taxon>
        <taxon>Endopterygota</taxon>
        <taxon>Diptera</taxon>
        <taxon>Brachycera</taxon>
        <taxon>Muscomorpha</taxon>
        <taxon>Ephydroidea</taxon>
        <taxon>Drosophilidae</taxon>
        <taxon>Drosophila</taxon>
        <taxon>Sophophora</taxon>
    </lineage>
</organism>
<keyword evidence="3" id="KW-1185">Reference proteome</keyword>
<dbReference type="HOGENOM" id="CLU_2838491_0_0_1"/>
<protein>
    <submittedName>
        <fullName evidence="2">GM18829</fullName>
    </submittedName>
</protein>
<evidence type="ECO:0000256" key="1">
    <source>
        <dbReference type="SAM" id="MobiDB-lite"/>
    </source>
</evidence>
<dbReference type="AlphaFoldDB" id="B4IM86"/>